<dbReference type="InterPro" id="IPR050160">
    <property type="entry name" value="MHC/Immunoglobulin"/>
</dbReference>
<dbReference type="InterPro" id="IPR013783">
    <property type="entry name" value="Ig-like_fold"/>
</dbReference>
<comment type="caution">
    <text evidence="4">The sequence shown here is derived from an EMBL/GenBank/DDBJ whole genome shotgun (WGS) entry which is preliminary data.</text>
</comment>
<dbReference type="SUPFAM" id="SSF48726">
    <property type="entry name" value="Immunoglobulin"/>
    <property type="match status" value="1"/>
</dbReference>
<keyword evidence="1" id="KW-1015">Disulfide bond</keyword>
<dbReference type="FunFam" id="2.60.40.10:FF:000283">
    <property type="entry name" value="Immunoglobulin kappa constant"/>
    <property type="match status" value="1"/>
</dbReference>
<keyword evidence="2" id="KW-0393">Immunoglobulin domain</keyword>
<dbReference type="OrthoDB" id="9665189at2759"/>
<dbReference type="PANTHER" id="PTHR19944:SF98">
    <property type="entry name" value="IG-LIKE DOMAIN-CONTAINING PROTEIN"/>
    <property type="match status" value="1"/>
</dbReference>
<name>A0A8J6F316_ELECQ</name>
<dbReference type="AlphaFoldDB" id="A0A8J6F316"/>
<dbReference type="Gene3D" id="2.60.40.10">
    <property type="entry name" value="Immunoglobulins"/>
    <property type="match status" value="1"/>
</dbReference>
<evidence type="ECO:0000259" key="3">
    <source>
        <dbReference type="PROSITE" id="PS50835"/>
    </source>
</evidence>
<dbReference type="Pfam" id="PF07654">
    <property type="entry name" value="C1-set"/>
    <property type="match status" value="1"/>
</dbReference>
<dbReference type="InterPro" id="IPR036179">
    <property type="entry name" value="Ig-like_dom_sf"/>
</dbReference>
<accession>A0A8J6F316</accession>
<dbReference type="Proteomes" id="UP000770717">
    <property type="component" value="Unassembled WGS sequence"/>
</dbReference>
<dbReference type="PROSITE" id="PS50835">
    <property type="entry name" value="IG_LIKE"/>
    <property type="match status" value="1"/>
</dbReference>
<feature type="domain" description="Ig-like" evidence="3">
    <location>
        <begin position="13"/>
        <end position="107"/>
    </location>
</feature>
<dbReference type="PANTHER" id="PTHR19944">
    <property type="entry name" value="MHC CLASS II-RELATED"/>
    <property type="match status" value="1"/>
</dbReference>
<evidence type="ECO:0000256" key="2">
    <source>
        <dbReference type="ARBA" id="ARBA00023319"/>
    </source>
</evidence>
<organism evidence="4 5">
    <name type="scientific">Eleutherodactylus coqui</name>
    <name type="common">Puerto Rican coqui</name>
    <dbReference type="NCBI Taxonomy" id="57060"/>
    <lineage>
        <taxon>Eukaryota</taxon>
        <taxon>Metazoa</taxon>
        <taxon>Chordata</taxon>
        <taxon>Craniata</taxon>
        <taxon>Vertebrata</taxon>
        <taxon>Euteleostomi</taxon>
        <taxon>Amphibia</taxon>
        <taxon>Batrachia</taxon>
        <taxon>Anura</taxon>
        <taxon>Neobatrachia</taxon>
        <taxon>Hyloidea</taxon>
        <taxon>Eleutherodactylidae</taxon>
        <taxon>Eleutherodactylinae</taxon>
        <taxon>Eleutherodactylus</taxon>
        <taxon>Eleutherodactylus</taxon>
    </lineage>
</organism>
<dbReference type="InterPro" id="IPR007110">
    <property type="entry name" value="Ig-like_dom"/>
</dbReference>
<reference evidence="4" key="1">
    <citation type="thesis" date="2020" institute="ProQuest LLC" country="789 East Eisenhower Parkway, Ann Arbor, MI, USA">
        <title>Comparative Genomics and Chromosome Evolution.</title>
        <authorList>
            <person name="Mudd A.B."/>
        </authorList>
    </citation>
    <scope>NUCLEOTIDE SEQUENCE</scope>
    <source>
        <strain evidence="4">HN-11 Male</strain>
        <tissue evidence="4">Kidney and liver</tissue>
    </source>
</reference>
<keyword evidence="5" id="KW-1185">Reference proteome</keyword>
<dbReference type="SMART" id="SM00407">
    <property type="entry name" value="IGc1"/>
    <property type="match status" value="1"/>
</dbReference>
<dbReference type="PROSITE" id="PS00290">
    <property type="entry name" value="IG_MHC"/>
    <property type="match status" value="1"/>
</dbReference>
<dbReference type="InterPro" id="IPR003597">
    <property type="entry name" value="Ig_C1-set"/>
</dbReference>
<sequence>MGSSVSAGADSVPSLSIFPPSKEEIDLGGKATVLCSVENFYPPTVEVVWKRDNVPIATDVQNSQKVKGTDSTYSMFSSLSVPSGEYSKYESYECEVKHSTSSTPVIASFYTSQCSV</sequence>
<dbReference type="InterPro" id="IPR003006">
    <property type="entry name" value="Ig/MHC_CS"/>
</dbReference>
<gene>
    <name evidence="4" type="ORF">GDO78_011479</name>
</gene>
<evidence type="ECO:0000313" key="4">
    <source>
        <dbReference type="EMBL" id="KAG9479460.1"/>
    </source>
</evidence>
<protein>
    <recommendedName>
        <fullName evidence="3">Ig-like domain-containing protein</fullName>
    </recommendedName>
</protein>
<proteinExistence type="predicted"/>
<evidence type="ECO:0000313" key="5">
    <source>
        <dbReference type="Proteomes" id="UP000770717"/>
    </source>
</evidence>
<evidence type="ECO:0000256" key="1">
    <source>
        <dbReference type="ARBA" id="ARBA00023157"/>
    </source>
</evidence>
<dbReference type="EMBL" id="WNTK01000007">
    <property type="protein sequence ID" value="KAG9479460.1"/>
    <property type="molecule type" value="Genomic_DNA"/>
</dbReference>